<organism evidence="1 2">
    <name type="scientific">Clostridium aceticum</name>
    <dbReference type="NCBI Taxonomy" id="84022"/>
    <lineage>
        <taxon>Bacteria</taxon>
        <taxon>Bacillati</taxon>
        <taxon>Bacillota</taxon>
        <taxon>Clostridia</taxon>
        <taxon>Eubacteriales</taxon>
        <taxon>Clostridiaceae</taxon>
        <taxon>Clostridium</taxon>
    </lineage>
</organism>
<dbReference type="Proteomes" id="UP000035704">
    <property type="component" value="Chromosome"/>
</dbReference>
<sequence length="102" mass="12294">MRFNELELNKLIKKGYDKFTIEDEITFNILNFIHCIHLNKQDFYAEAFESKLFGDIEMEFKKASKCLIGYCKVYIKDRDKVLQYLFTENGYELLDDVLRMKD</sequence>
<reference evidence="1 2" key="1">
    <citation type="submission" date="2014-10" db="EMBL/GenBank/DDBJ databases">
        <title>Genome sequence of Clostridium aceticum DSM 1496.</title>
        <authorList>
            <person name="Poehlein A."/>
            <person name="Schiel-Bengelsdorf B."/>
            <person name="Gottschalk G."/>
            <person name="Duerre P."/>
            <person name="Daniel R."/>
        </authorList>
    </citation>
    <scope>NUCLEOTIDE SEQUENCE [LARGE SCALE GENOMIC DNA]</scope>
    <source>
        <strain evidence="1 2">DSM 1496</strain>
    </source>
</reference>
<gene>
    <name evidence="1" type="ORF">CACET_c27270</name>
</gene>
<keyword evidence="2" id="KW-1185">Reference proteome</keyword>
<dbReference type="KEGG" id="cace:CACET_c27270"/>
<dbReference type="AlphaFoldDB" id="A0A0D8I8K1"/>
<protein>
    <submittedName>
        <fullName evidence="1">Uncharacterized protein</fullName>
    </submittedName>
</protein>
<dbReference type="PATRIC" id="fig|84022.5.peg.663"/>
<name>A0A0D8I8K1_9CLOT</name>
<dbReference type="OrthoDB" id="1801651at2"/>
<dbReference type="EMBL" id="CP009687">
    <property type="protein sequence ID" value="AKL96172.1"/>
    <property type="molecule type" value="Genomic_DNA"/>
</dbReference>
<dbReference type="RefSeq" id="WP_044825206.1">
    <property type="nucleotide sequence ID" value="NZ_CP009687.1"/>
</dbReference>
<accession>A0A0D8I8K1</accession>
<evidence type="ECO:0000313" key="1">
    <source>
        <dbReference type="EMBL" id="AKL96172.1"/>
    </source>
</evidence>
<dbReference type="STRING" id="84022.CACET_c27270"/>
<evidence type="ECO:0000313" key="2">
    <source>
        <dbReference type="Proteomes" id="UP000035704"/>
    </source>
</evidence>
<proteinExistence type="predicted"/>